<reference evidence="2 3" key="1">
    <citation type="journal article" date="2019" name="Environ. Microbiol.">
        <title>At the nexus of three kingdoms: the genome of the mycorrhizal fungus Gigaspora margarita provides insights into plant, endobacterial and fungal interactions.</title>
        <authorList>
            <person name="Venice F."/>
            <person name="Ghignone S."/>
            <person name="Salvioli di Fossalunga A."/>
            <person name="Amselem J."/>
            <person name="Novero M."/>
            <person name="Xianan X."/>
            <person name="Sedzielewska Toro K."/>
            <person name="Morin E."/>
            <person name="Lipzen A."/>
            <person name="Grigoriev I.V."/>
            <person name="Henrissat B."/>
            <person name="Martin F.M."/>
            <person name="Bonfante P."/>
        </authorList>
    </citation>
    <scope>NUCLEOTIDE SEQUENCE [LARGE SCALE GENOMIC DNA]</scope>
    <source>
        <strain evidence="2 3">BEG34</strain>
    </source>
</reference>
<organism evidence="2 3">
    <name type="scientific">Gigaspora margarita</name>
    <dbReference type="NCBI Taxonomy" id="4874"/>
    <lineage>
        <taxon>Eukaryota</taxon>
        <taxon>Fungi</taxon>
        <taxon>Fungi incertae sedis</taxon>
        <taxon>Mucoromycota</taxon>
        <taxon>Glomeromycotina</taxon>
        <taxon>Glomeromycetes</taxon>
        <taxon>Diversisporales</taxon>
        <taxon>Gigasporaceae</taxon>
        <taxon>Gigaspora</taxon>
    </lineage>
</organism>
<comment type="caution">
    <text evidence="2">The sequence shown here is derived from an EMBL/GenBank/DDBJ whole genome shotgun (WGS) entry which is preliminary data.</text>
</comment>
<feature type="region of interest" description="Disordered" evidence="1">
    <location>
        <begin position="97"/>
        <end position="117"/>
    </location>
</feature>
<accession>A0A8H4A078</accession>
<dbReference type="AlphaFoldDB" id="A0A8H4A078"/>
<name>A0A8H4A078_GIGMA</name>
<keyword evidence="3" id="KW-1185">Reference proteome</keyword>
<proteinExistence type="predicted"/>
<feature type="compositionally biased region" description="Basic residues" evidence="1">
    <location>
        <begin position="108"/>
        <end position="117"/>
    </location>
</feature>
<gene>
    <name evidence="2" type="ORF">F8M41_013711</name>
</gene>
<sequence length="291" mass="32901">MNIIGEDSFGGIYIDIKANKLIVNIKDPFLKNSTLLDPYRDLLLFNIVNKSLNELKVQFDQDVRDANISDSYIYIDVEVNNVIIRPNSPSGLNMQPFGPKEHASMRPRQQRIRTSKKRAPGHIPTKYIITTRSCNFKDSKHSNSLYLINWGTFNLLIKELKILGIMEPNYTIPYDFLVIRITKLFITDARPAIIHGGHICHFGFGTHVTCGNIKALTAIYLNKDNSSSKDLIITDMNTRNEDIGSTVFFYKSPELHYVDLCGIQVTLGPNIAAVLPSNIILEIANLVLHKL</sequence>
<dbReference type="Proteomes" id="UP000439903">
    <property type="component" value="Unassembled WGS sequence"/>
</dbReference>
<protein>
    <submittedName>
        <fullName evidence="2">Uncharacterized protein</fullName>
    </submittedName>
</protein>
<evidence type="ECO:0000256" key="1">
    <source>
        <dbReference type="SAM" id="MobiDB-lite"/>
    </source>
</evidence>
<evidence type="ECO:0000313" key="2">
    <source>
        <dbReference type="EMBL" id="KAF0365689.1"/>
    </source>
</evidence>
<evidence type="ECO:0000313" key="3">
    <source>
        <dbReference type="Proteomes" id="UP000439903"/>
    </source>
</evidence>
<dbReference type="EMBL" id="WTPW01002791">
    <property type="protein sequence ID" value="KAF0365689.1"/>
    <property type="molecule type" value="Genomic_DNA"/>
</dbReference>